<dbReference type="PANTHER" id="PTHR21660:SF1">
    <property type="entry name" value="ACYL-COENZYME A THIOESTERASE 13"/>
    <property type="match status" value="1"/>
</dbReference>
<dbReference type="PANTHER" id="PTHR21660">
    <property type="entry name" value="THIOESTERASE SUPERFAMILY MEMBER-RELATED"/>
    <property type="match status" value="1"/>
</dbReference>
<reference evidence="2" key="1">
    <citation type="submission" date="2021-01" db="EMBL/GenBank/DDBJ databases">
        <authorList>
            <person name="Corre E."/>
            <person name="Pelletier E."/>
            <person name="Niang G."/>
            <person name="Scheremetjew M."/>
            <person name="Finn R."/>
            <person name="Kale V."/>
            <person name="Holt S."/>
            <person name="Cochrane G."/>
            <person name="Meng A."/>
            <person name="Brown T."/>
            <person name="Cohen L."/>
        </authorList>
    </citation>
    <scope>NUCLEOTIDE SEQUENCE</scope>
    <source>
        <strain evidence="2">CCMP1756</strain>
    </source>
</reference>
<dbReference type="AlphaFoldDB" id="A0A7S3ZNV1"/>
<evidence type="ECO:0008006" key="5">
    <source>
        <dbReference type="Google" id="ProtNLM"/>
    </source>
</evidence>
<evidence type="ECO:0000313" key="4">
    <source>
        <dbReference type="Proteomes" id="UP000789595"/>
    </source>
</evidence>
<accession>A0A7S3ZNV1</accession>
<dbReference type="GO" id="GO:0047617">
    <property type="term" value="F:fatty acyl-CoA hydrolase activity"/>
    <property type="evidence" value="ECO:0007669"/>
    <property type="project" value="InterPro"/>
</dbReference>
<keyword evidence="4" id="KW-1185">Reference proteome</keyword>
<evidence type="ECO:0000256" key="1">
    <source>
        <dbReference type="ARBA" id="ARBA00022801"/>
    </source>
</evidence>
<sequence length="308" mass="33070">MASVLRRARSTVRMNARRAQSTVRMNNWAQFYWLQSRGSKAGAFGPALLDQNLQEWGGPVSLIEKSKNHTLATARLPPWCARRDGRPPLGALLALIDQVSTFCGQAEFDGRGRPGVSLFLSGEVVDEAPSLESGCGIEISTRLLKGGRTLAWLACEVYADGELVARARHAKFLKIDPLHDLLVHSPLHNAALPILSRYYASLEPHPYVGDDTCLDAIFKPRRIQENAFEVDITNDHCNGLGGLHGGAACILAEHAAGDDKPLAAMHVSLMRGLRAGAVARVSQEAGRVSIVDGATGAACYEATVSPAS</sequence>
<name>A0A7S3ZNV1_9STRA</name>
<evidence type="ECO:0000313" key="3">
    <source>
        <dbReference type="EMBL" id="CAH0369767.1"/>
    </source>
</evidence>
<keyword evidence="1" id="KW-0378">Hydrolase</keyword>
<dbReference type="Proteomes" id="UP000789595">
    <property type="component" value="Unassembled WGS sequence"/>
</dbReference>
<dbReference type="InterPro" id="IPR029069">
    <property type="entry name" value="HotDog_dom_sf"/>
</dbReference>
<dbReference type="InterPro" id="IPR039298">
    <property type="entry name" value="ACOT13"/>
</dbReference>
<gene>
    <name evidence="2" type="ORF">PCAL00307_LOCUS4167</name>
    <name evidence="3" type="ORF">PECAL_2P29040</name>
</gene>
<dbReference type="OrthoDB" id="190930at2759"/>
<dbReference type="EMBL" id="CAKKNE010000002">
    <property type="protein sequence ID" value="CAH0369767.1"/>
    <property type="molecule type" value="Genomic_DNA"/>
</dbReference>
<evidence type="ECO:0000313" key="2">
    <source>
        <dbReference type="EMBL" id="CAE0688733.1"/>
    </source>
</evidence>
<dbReference type="EMBL" id="HBIW01005091">
    <property type="protein sequence ID" value="CAE0688733.1"/>
    <property type="molecule type" value="Transcribed_RNA"/>
</dbReference>
<organism evidence="2">
    <name type="scientific">Pelagomonas calceolata</name>
    <dbReference type="NCBI Taxonomy" id="35677"/>
    <lineage>
        <taxon>Eukaryota</taxon>
        <taxon>Sar</taxon>
        <taxon>Stramenopiles</taxon>
        <taxon>Ochrophyta</taxon>
        <taxon>Pelagophyceae</taxon>
        <taxon>Pelagomonadales</taxon>
        <taxon>Pelagomonadaceae</taxon>
        <taxon>Pelagomonas</taxon>
    </lineage>
</organism>
<protein>
    <recommendedName>
        <fullName evidence="5">Thioesterase domain-containing protein</fullName>
    </recommendedName>
</protein>
<dbReference type="Gene3D" id="3.10.129.10">
    <property type="entry name" value="Hotdog Thioesterase"/>
    <property type="match status" value="1"/>
</dbReference>
<dbReference type="SUPFAM" id="SSF54637">
    <property type="entry name" value="Thioesterase/thiol ester dehydrase-isomerase"/>
    <property type="match status" value="2"/>
</dbReference>
<reference evidence="3" key="2">
    <citation type="submission" date="2021-11" db="EMBL/GenBank/DDBJ databases">
        <authorList>
            <consortium name="Genoscope - CEA"/>
            <person name="William W."/>
        </authorList>
    </citation>
    <scope>NUCLEOTIDE SEQUENCE</scope>
</reference>
<proteinExistence type="predicted"/>